<dbReference type="AlphaFoldDB" id="A0A1L6J799"/>
<evidence type="ECO:0000313" key="2">
    <source>
        <dbReference type="EMBL" id="RSV08115.1"/>
    </source>
</evidence>
<dbReference type="EMBL" id="QQWO01000001">
    <property type="protein sequence ID" value="RSV08115.1"/>
    <property type="molecule type" value="Genomic_DNA"/>
</dbReference>
<gene>
    <name evidence="1" type="ORF">BRX40_04855</name>
    <name evidence="2" type="ORF">CA257_01155</name>
</gene>
<dbReference type="Proteomes" id="UP000185161">
    <property type="component" value="Chromosome"/>
</dbReference>
<accession>A0A1L6J799</accession>
<sequence>MLLSVKGRADMAQFAKWAVVGLAGLFSAQSAQTQPVDVQPTAQQAKLLDLLERGAKHLLAKGEHVPVTAFVMRPSGEIDLIDLEQGFAHQEDALTATLGRLIPMARAKEIVASGIMFQPGDAGEEKPPVLIFDVEQVNHPRFFVTLTYSRQGNEVSFGPKTYNAAPAKLFAK</sequence>
<evidence type="ECO:0000313" key="1">
    <source>
        <dbReference type="EMBL" id="APR51851.1"/>
    </source>
</evidence>
<dbReference type="KEGG" id="skr:BRX40_04855"/>
<dbReference type="Proteomes" id="UP000286681">
    <property type="component" value="Unassembled WGS sequence"/>
</dbReference>
<reference evidence="3" key="2">
    <citation type="submission" date="2016-12" db="EMBL/GenBank/DDBJ databases">
        <title>Whole genome sequencing of Sphingomonas sp. ABOJV.</title>
        <authorList>
            <person name="Conlan S."/>
            <person name="Thomas P.J."/>
            <person name="Mullikin J."/>
            <person name="Palmore T.N."/>
            <person name="Frank K.M."/>
            <person name="Segre J.A."/>
        </authorList>
    </citation>
    <scope>NUCLEOTIDE SEQUENCE [LARGE SCALE GENOMIC DNA]</scope>
    <source>
        <strain evidence="3">ABOJV</strain>
    </source>
</reference>
<proteinExistence type="predicted"/>
<evidence type="ECO:0000313" key="3">
    <source>
        <dbReference type="Proteomes" id="UP000185161"/>
    </source>
</evidence>
<reference evidence="2 4" key="3">
    <citation type="submission" date="2018-07" db="EMBL/GenBank/DDBJ databases">
        <title>Genomic and Epidemiologic Investigation of an Indolent Hospital Outbreak.</title>
        <authorList>
            <person name="Johnson R.C."/>
            <person name="Deming C."/>
            <person name="Conlan S."/>
            <person name="Zellmer C.J."/>
            <person name="Michelin A.V."/>
            <person name="Lee-Lin S."/>
            <person name="Thomas P.J."/>
            <person name="Park M."/>
            <person name="Weingarten R.A."/>
            <person name="Less J."/>
            <person name="Dekker J.P."/>
            <person name="Frank K.M."/>
            <person name="Musser K.A."/>
            <person name="Mcquiston J.R."/>
            <person name="Henderson D.K."/>
            <person name="Lau A.F."/>
            <person name="Palmore T.N."/>
            <person name="Segre J.A."/>
        </authorList>
    </citation>
    <scope>NUCLEOTIDE SEQUENCE [LARGE SCALE GENOMIC DNA]</scope>
    <source>
        <strain evidence="2 4">SK-NIH.Env10_0317</strain>
    </source>
</reference>
<organism evidence="1 3">
    <name type="scientific">Sphingomonas koreensis</name>
    <dbReference type="NCBI Taxonomy" id="93064"/>
    <lineage>
        <taxon>Bacteria</taxon>
        <taxon>Pseudomonadati</taxon>
        <taxon>Pseudomonadota</taxon>
        <taxon>Alphaproteobacteria</taxon>
        <taxon>Sphingomonadales</taxon>
        <taxon>Sphingomonadaceae</taxon>
        <taxon>Sphingomonas</taxon>
    </lineage>
</organism>
<reference evidence="1" key="1">
    <citation type="submission" date="2016-12" db="EMBL/GenBank/DDBJ databases">
        <title>Whole genome sequencing of Sphingomonas koreensis.</title>
        <authorList>
            <person name="Conlan S."/>
            <person name="Thomas P.J."/>
            <person name="Mullikin J."/>
            <person name="Palmore T.N."/>
            <person name="Frank K.M."/>
            <person name="Segre J.A."/>
        </authorList>
    </citation>
    <scope>NUCLEOTIDE SEQUENCE</scope>
    <source>
        <strain evidence="1">ABOJV</strain>
    </source>
</reference>
<evidence type="ECO:0000313" key="4">
    <source>
        <dbReference type="Proteomes" id="UP000286681"/>
    </source>
</evidence>
<protein>
    <submittedName>
        <fullName evidence="1">Uncharacterized protein</fullName>
    </submittedName>
</protein>
<keyword evidence="3" id="KW-1185">Reference proteome</keyword>
<dbReference type="EMBL" id="CP018820">
    <property type="protein sequence ID" value="APR51851.1"/>
    <property type="molecule type" value="Genomic_DNA"/>
</dbReference>
<name>A0A1L6J799_9SPHN</name>